<feature type="compositionally biased region" description="Acidic residues" evidence="1">
    <location>
        <begin position="679"/>
        <end position="689"/>
    </location>
</feature>
<gene>
    <name evidence="3" type="ORF">SNEC2469_LOCUS31857</name>
</gene>
<evidence type="ECO:0000313" key="4">
    <source>
        <dbReference type="Proteomes" id="UP000601435"/>
    </source>
</evidence>
<evidence type="ECO:0000256" key="1">
    <source>
        <dbReference type="SAM" id="MobiDB-lite"/>
    </source>
</evidence>
<proteinExistence type="predicted"/>
<feature type="transmembrane region" description="Helical" evidence="2">
    <location>
        <begin position="725"/>
        <end position="746"/>
    </location>
</feature>
<feature type="compositionally biased region" description="Basic and acidic residues" evidence="1">
    <location>
        <begin position="705"/>
        <end position="720"/>
    </location>
</feature>
<name>A0A813BT51_9DINO</name>
<keyword evidence="2" id="KW-0812">Transmembrane</keyword>
<reference evidence="3" key="1">
    <citation type="submission" date="2021-02" db="EMBL/GenBank/DDBJ databases">
        <authorList>
            <person name="Dougan E. K."/>
            <person name="Rhodes N."/>
            <person name="Thang M."/>
            <person name="Chan C."/>
        </authorList>
    </citation>
    <scope>NUCLEOTIDE SEQUENCE</scope>
</reference>
<sequence>MAALACGSVLLLNASQPVPSTALRAECADCQTHFDTLEVPKSHAAARCFRQAASSWKPEGMDATDILQGLSGGDFRRRALHWMQQCQTRHGRVFWIMKLKAVKLNYQISNIQEVMQLCVPRACSVEMAGGFLAPFYLYQGLRSGTLQLPQDLLRTGCYGNPDTNVLPLRLAVAADQHAEFQQAVHLGPEAARELRKTWLIHSHESAQRYLHPIVYTALEQPRMPRPRHSRAGPAEKGSSGAAVLFAGDWRFDEGVVASIQRHLVRPLQARVFVVISRRKQRRGWAERRAMKKLVPSLTDFLWVLDDSAEDLRRKIQPSALQRYQHMGGRALAPLAKHSRGGSLHSLIKLEKVLDLTEAYEMRRGFRFRWLIYSRLDLAWVAHHPPLKLLDENSIWTVPLAGKLQQQTLGQDPKTFAANDWHAVVPRQLALAYFRRWFHVAKGDAPWLPSLEPEELLSSLCEVMGVPVRTFDPVFTLTNCRRWRCQYQGWISSNSRLRWPEQAEILLQAARDLRLGAASWARVDSGGLAILRLVRSGASGCEWRSFEKPLAGSHPLAPNGQRHAFPEMHQPAAAHFLHAPERPKRQRQEFSAFVFGSEVSPRRNHETLATLLAARAGSARASTNPRSLLRVSAIGFESDELGQLDQLDELQGPSGAWVAGPWRVLPTQSLQIEGFREGPDPDVDPLEDDLWDRGSGGPEHYHHHQHAVEHLEHHPHEPHDDTMTDVGVALISSGTTIFLAFMSAIFAMRLFREMMRPPAQQMQGMNAGADGDAPGVLQLDIPGVQPFRPFSGQGYRLVVEPDSKASGVHKADADKEKDTPRSLSPASVVSVGAQPSAVLPSPGATQQLPQFGADEAPEVTAPAP</sequence>
<keyword evidence="4" id="KW-1185">Reference proteome</keyword>
<keyword evidence="2" id="KW-1133">Transmembrane helix</keyword>
<dbReference type="AlphaFoldDB" id="A0A813BT51"/>
<dbReference type="EMBL" id="CAJNJA010078474">
    <property type="protein sequence ID" value="CAE7922430.1"/>
    <property type="molecule type" value="Genomic_DNA"/>
</dbReference>
<feature type="region of interest" description="Disordered" evidence="1">
    <location>
        <begin position="800"/>
        <end position="863"/>
    </location>
</feature>
<evidence type="ECO:0000256" key="2">
    <source>
        <dbReference type="SAM" id="Phobius"/>
    </source>
</evidence>
<feature type="compositionally biased region" description="Basic and acidic residues" evidence="1">
    <location>
        <begin position="800"/>
        <end position="819"/>
    </location>
</feature>
<dbReference type="Proteomes" id="UP000601435">
    <property type="component" value="Unassembled WGS sequence"/>
</dbReference>
<accession>A0A813BT51</accession>
<feature type="region of interest" description="Disordered" evidence="1">
    <location>
        <begin position="673"/>
        <end position="720"/>
    </location>
</feature>
<comment type="caution">
    <text evidence="3">The sequence shown here is derived from an EMBL/GenBank/DDBJ whole genome shotgun (WGS) entry which is preliminary data.</text>
</comment>
<organism evidence="3 4">
    <name type="scientific">Symbiodinium necroappetens</name>
    <dbReference type="NCBI Taxonomy" id="1628268"/>
    <lineage>
        <taxon>Eukaryota</taxon>
        <taxon>Sar</taxon>
        <taxon>Alveolata</taxon>
        <taxon>Dinophyceae</taxon>
        <taxon>Suessiales</taxon>
        <taxon>Symbiodiniaceae</taxon>
        <taxon>Symbiodinium</taxon>
    </lineage>
</organism>
<protein>
    <submittedName>
        <fullName evidence="3">Uncharacterized protein</fullName>
    </submittedName>
</protein>
<evidence type="ECO:0000313" key="3">
    <source>
        <dbReference type="EMBL" id="CAE7922430.1"/>
    </source>
</evidence>
<dbReference type="OrthoDB" id="418594at2759"/>
<keyword evidence="2" id="KW-0472">Membrane</keyword>